<reference evidence="7 8" key="1">
    <citation type="submission" date="2018-10" db="EMBL/GenBank/DDBJ databases">
        <title>Robbsia sp. DHC34, isolated from soil.</title>
        <authorList>
            <person name="Gao Z.-H."/>
            <person name="Qiu L.-H."/>
        </authorList>
    </citation>
    <scope>NUCLEOTIDE SEQUENCE [LARGE SCALE GENOMIC DNA]</scope>
    <source>
        <strain evidence="7 8">DHC34</strain>
    </source>
</reference>
<feature type="transmembrane region" description="Helical" evidence="6">
    <location>
        <begin position="109"/>
        <end position="128"/>
    </location>
</feature>
<dbReference type="GO" id="GO:0005886">
    <property type="term" value="C:plasma membrane"/>
    <property type="evidence" value="ECO:0007669"/>
    <property type="project" value="UniProtKB-SubCell"/>
</dbReference>
<evidence type="ECO:0000256" key="3">
    <source>
        <dbReference type="ARBA" id="ARBA00022692"/>
    </source>
</evidence>
<evidence type="ECO:0000256" key="5">
    <source>
        <dbReference type="ARBA" id="ARBA00023136"/>
    </source>
</evidence>
<evidence type="ECO:0000256" key="6">
    <source>
        <dbReference type="SAM" id="Phobius"/>
    </source>
</evidence>
<dbReference type="Proteomes" id="UP000270342">
    <property type="component" value="Unassembled WGS sequence"/>
</dbReference>
<keyword evidence="4 6" id="KW-1133">Transmembrane helix</keyword>
<comment type="caution">
    <text evidence="7">The sequence shown here is derived from an EMBL/GenBank/DDBJ whole genome shotgun (WGS) entry which is preliminary data.</text>
</comment>
<feature type="transmembrane region" description="Helical" evidence="6">
    <location>
        <begin position="306"/>
        <end position="326"/>
    </location>
</feature>
<proteinExistence type="predicted"/>
<protein>
    <submittedName>
        <fullName evidence="7">ABC transporter permease</fullName>
    </submittedName>
</protein>
<dbReference type="CDD" id="cd06579">
    <property type="entry name" value="TM_PBP1_transp_AraH_like"/>
    <property type="match status" value="1"/>
</dbReference>
<feature type="transmembrane region" description="Helical" evidence="6">
    <location>
        <begin position="58"/>
        <end position="78"/>
    </location>
</feature>
<evidence type="ECO:0000313" key="8">
    <source>
        <dbReference type="Proteomes" id="UP000270342"/>
    </source>
</evidence>
<accession>A0A494XMD5</accession>
<feature type="transmembrane region" description="Helical" evidence="6">
    <location>
        <begin position="266"/>
        <end position="294"/>
    </location>
</feature>
<sequence length="331" mass="33752">MTAPLHPIRDTRLAASLKNPLRSLAKARELALLLLIVAIMIVMSVISPNFLTPANFRAFTIGLAPTAIISVGMTVLLVSGGFDLSVGSVLALSGTVAAMLMLHGVPISVAVLLTLVLGVAVGIANGWLVTKVGVNPLVATLGTMSVARGAALVLTDGFSISGLPDAFGYVGSASVSGVPMIVLIMLVVVAIGDVALRHSRYLRQVYYIGANENAAKLSGIFVDRVRTVAYALTSVLAALSGILLASRLDAGTPTAGNALELQVLAAAVIGGARLGGGAGTVLGAFLGVVFVGLINNAMTMLQVSALWQMVVTGVILVAAVALDRVLQRRAA</sequence>
<evidence type="ECO:0000256" key="4">
    <source>
        <dbReference type="ARBA" id="ARBA00022989"/>
    </source>
</evidence>
<organism evidence="7 8">
    <name type="scientific">Pararobbsia silviterrae</name>
    <dbReference type="NCBI Taxonomy" id="1792498"/>
    <lineage>
        <taxon>Bacteria</taxon>
        <taxon>Pseudomonadati</taxon>
        <taxon>Pseudomonadota</taxon>
        <taxon>Betaproteobacteria</taxon>
        <taxon>Burkholderiales</taxon>
        <taxon>Burkholderiaceae</taxon>
        <taxon>Pararobbsia</taxon>
    </lineage>
</organism>
<dbReference type="OrthoDB" id="9799990at2"/>
<evidence type="ECO:0000313" key="7">
    <source>
        <dbReference type="EMBL" id="RKP51865.1"/>
    </source>
</evidence>
<dbReference type="InterPro" id="IPR001851">
    <property type="entry name" value="ABC_transp_permease"/>
</dbReference>
<dbReference type="GO" id="GO:0022857">
    <property type="term" value="F:transmembrane transporter activity"/>
    <property type="evidence" value="ECO:0007669"/>
    <property type="project" value="InterPro"/>
</dbReference>
<dbReference type="PANTHER" id="PTHR32196">
    <property type="entry name" value="ABC TRANSPORTER PERMEASE PROTEIN YPHD-RELATED-RELATED"/>
    <property type="match status" value="1"/>
</dbReference>
<evidence type="ECO:0000256" key="1">
    <source>
        <dbReference type="ARBA" id="ARBA00004651"/>
    </source>
</evidence>
<evidence type="ECO:0000256" key="2">
    <source>
        <dbReference type="ARBA" id="ARBA00022475"/>
    </source>
</evidence>
<keyword evidence="5 6" id="KW-0472">Membrane</keyword>
<dbReference type="EMBL" id="RBZU01000008">
    <property type="protein sequence ID" value="RKP51865.1"/>
    <property type="molecule type" value="Genomic_DNA"/>
</dbReference>
<keyword evidence="8" id="KW-1185">Reference proteome</keyword>
<name>A0A494XMD5_9BURK</name>
<keyword evidence="2" id="KW-1003">Cell membrane</keyword>
<keyword evidence="3 6" id="KW-0812">Transmembrane</keyword>
<gene>
    <name evidence="7" type="ORF">D7S86_18105</name>
</gene>
<comment type="subcellular location">
    <subcellularLocation>
        <location evidence="1">Cell membrane</location>
        <topology evidence="1">Multi-pass membrane protein</topology>
    </subcellularLocation>
</comment>
<dbReference type="RefSeq" id="WP_121088268.1">
    <property type="nucleotide sequence ID" value="NZ_RBZU01000008.1"/>
</dbReference>
<feature type="transmembrane region" description="Helical" evidence="6">
    <location>
        <begin position="166"/>
        <end position="191"/>
    </location>
</feature>
<dbReference type="AlphaFoldDB" id="A0A494XMD5"/>
<feature type="transmembrane region" description="Helical" evidence="6">
    <location>
        <begin position="134"/>
        <end position="154"/>
    </location>
</feature>
<feature type="transmembrane region" description="Helical" evidence="6">
    <location>
        <begin position="30"/>
        <end position="51"/>
    </location>
</feature>
<dbReference type="Pfam" id="PF02653">
    <property type="entry name" value="BPD_transp_2"/>
    <property type="match status" value="1"/>
</dbReference>